<evidence type="ECO:0008006" key="6">
    <source>
        <dbReference type="Google" id="ProtNLM"/>
    </source>
</evidence>
<dbReference type="InterPro" id="IPR023158">
    <property type="entry name" value="YerB-like_sf"/>
</dbReference>
<dbReference type="Proteomes" id="UP000190285">
    <property type="component" value="Unassembled WGS sequence"/>
</dbReference>
<keyword evidence="5" id="KW-1185">Reference proteome</keyword>
<reference evidence="5" key="1">
    <citation type="submission" date="2017-02" db="EMBL/GenBank/DDBJ databases">
        <authorList>
            <person name="Varghese N."/>
            <person name="Submissions S."/>
        </authorList>
    </citation>
    <scope>NUCLEOTIDE SEQUENCE [LARGE SCALE GENOMIC DNA]</scope>
    <source>
        <strain evidence="5">M1</strain>
    </source>
</reference>
<accession>A0A1T5LUI3</accession>
<dbReference type="SUPFAM" id="SSF159774">
    <property type="entry name" value="YerB-like"/>
    <property type="match status" value="1"/>
</dbReference>
<dbReference type="Gene3D" id="3.50.90.10">
    <property type="entry name" value="YerB-like"/>
    <property type="match status" value="1"/>
</dbReference>
<dbReference type="InterPro" id="IPR021416">
    <property type="entry name" value="DUF3048_N"/>
</dbReference>
<evidence type="ECO:0000256" key="1">
    <source>
        <dbReference type="SAM" id="SignalP"/>
    </source>
</evidence>
<name>A0A1T5LUI3_9FIRM</name>
<evidence type="ECO:0000313" key="4">
    <source>
        <dbReference type="EMBL" id="SKC79561.1"/>
    </source>
</evidence>
<evidence type="ECO:0000313" key="5">
    <source>
        <dbReference type="Proteomes" id="UP000190285"/>
    </source>
</evidence>
<sequence>MKKVLVVVLTLSLLIGCSNKEASNNKEEVSTDGVIQEETEEIVISDGTNDEKAEEEIDMENKIKSPLTGEYIDKERLNDRPIAVMLDNLYKARPQAGLSEADVVYEILAEGNITRYLAIIYTNKPETIGPIRSARPYFVDKALEYDPLYVHVGGSEQAKKDIKNLKMADVDGLSSGGDVFWRKSHKPKPNNMYSSYEAITKEAKRRKYNKTGSFETLKFNEKDTEIEGESLIEIKIPYRDEKYTSGFKYNKEEGLYYRYVNNKAHLDEASKIHLSAKNILVQYADQKVIDSVGRLDVELIGEGKGLYITNGKYMEVKWKKPSRRDITRYYDLNDKEIKLNPGITWYQVVPSNLKLIMK</sequence>
<evidence type="ECO:0000259" key="3">
    <source>
        <dbReference type="Pfam" id="PF17479"/>
    </source>
</evidence>
<keyword evidence="1" id="KW-0732">Signal</keyword>
<dbReference type="OrthoDB" id="9779102at2"/>
<feature type="domain" description="DUF3048" evidence="2">
    <location>
        <begin position="67"/>
        <end position="208"/>
    </location>
</feature>
<dbReference type="Pfam" id="PF11258">
    <property type="entry name" value="DUF3048"/>
    <property type="match status" value="1"/>
</dbReference>
<feature type="domain" description="DUF3048" evidence="3">
    <location>
        <begin position="234"/>
        <end position="345"/>
    </location>
</feature>
<dbReference type="InterPro" id="IPR035328">
    <property type="entry name" value="DUF3048_C"/>
</dbReference>
<feature type="signal peptide" evidence="1">
    <location>
        <begin position="1"/>
        <end position="22"/>
    </location>
</feature>
<proteinExistence type="predicted"/>
<feature type="chain" id="PRO_5011962094" description="Lipoprotein YerB" evidence="1">
    <location>
        <begin position="23"/>
        <end position="358"/>
    </location>
</feature>
<evidence type="ECO:0000259" key="2">
    <source>
        <dbReference type="Pfam" id="PF11258"/>
    </source>
</evidence>
<dbReference type="PROSITE" id="PS51257">
    <property type="entry name" value="PROKAR_LIPOPROTEIN"/>
    <property type="match status" value="1"/>
</dbReference>
<organism evidence="4 5">
    <name type="scientific">Maledivibacter halophilus</name>
    <dbReference type="NCBI Taxonomy" id="36842"/>
    <lineage>
        <taxon>Bacteria</taxon>
        <taxon>Bacillati</taxon>
        <taxon>Bacillota</taxon>
        <taxon>Clostridia</taxon>
        <taxon>Peptostreptococcales</taxon>
        <taxon>Caminicellaceae</taxon>
        <taxon>Maledivibacter</taxon>
    </lineage>
</organism>
<protein>
    <recommendedName>
        <fullName evidence="6">Lipoprotein YerB</fullName>
    </recommendedName>
</protein>
<dbReference type="RefSeq" id="WP_079493124.1">
    <property type="nucleotide sequence ID" value="NZ_FUZT01000008.1"/>
</dbReference>
<dbReference type="AlphaFoldDB" id="A0A1T5LUI3"/>
<dbReference type="Pfam" id="PF17479">
    <property type="entry name" value="DUF3048_C"/>
    <property type="match status" value="1"/>
</dbReference>
<gene>
    <name evidence="4" type="ORF">SAMN02194393_03324</name>
</gene>
<dbReference type="EMBL" id="FUZT01000008">
    <property type="protein sequence ID" value="SKC79561.1"/>
    <property type="molecule type" value="Genomic_DNA"/>
</dbReference>
<dbReference type="STRING" id="36842.SAMN02194393_03324"/>